<keyword evidence="1 5" id="KW-0732">Signal</keyword>
<dbReference type="SUPFAM" id="SSF51110">
    <property type="entry name" value="alpha-D-mannose-specific plant lectins"/>
    <property type="match status" value="2"/>
</dbReference>
<keyword evidence="4" id="KW-0472">Membrane</keyword>
<feature type="signal peptide" evidence="5">
    <location>
        <begin position="1"/>
        <end position="21"/>
    </location>
</feature>
<evidence type="ECO:0000313" key="7">
    <source>
        <dbReference type="EMBL" id="GMI86674.1"/>
    </source>
</evidence>
<dbReference type="FunFam" id="2.90.10.10:FF:000013">
    <property type="entry name" value="G-type lectin S-receptor-like serine/threonine-protein kinase LECRK1"/>
    <property type="match status" value="1"/>
</dbReference>
<accession>A0A9W7M3L9</accession>
<dbReference type="PANTHER" id="PTHR47976">
    <property type="entry name" value="G-TYPE LECTIN S-RECEPTOR-LIKE SERINE/THREONINE-PROTEIN KINASE SD2-5"/>
    <property type="match status" value="1"/>
</dbReference>
<dbReference type="PANTHER" id="PTHR47976:SF7">
    <property type="entry name" value="RECEPTOR-LIKE SERINE_THREONINE-PROTEIN KINASE"/>
    <property type="match status" value="1"/>
</dbReference>
<dbReference type="Gene3D" id="2.90.10.10">
    <property type="entry name" value="Bulb-type lectin domain"/>
    <property type="match status" value="2"/>
</dbReference>
<sequence length="463" mass="50514">MVSISFPFLVCFFSFHLHAIAQPRNSNISLGSSLTPTGTSAWLSPSGLYGFGFYSQGNGYGVGVFLAAVPQRTVVWTANRDDSPVPSTSSLVLTTDGRLILRSPQGQDESIVPDSSQKIEAAAMRDTGNFVLFNSDHDIIWESFKYPTTTILPGQVLSAGKELFSSVSETDQSRGIFRLKMQTDGNLVQYPVDTPDTAPYSYYASGTDGRGDNVTLNLDDDGHLYLLNSTGSNIKDLTPGGHETNRTLYLMKIDPDGILRLYSYGLNQNGNRSIIWSPTNNKCVPKGLCGLNGYCVNQDEDVDCICLPGFAPVMEGNFTAGCERNFSSESCKNDNGRIRYIIQAAVNTVWENTGYSELSVRSREECEAACSQDCNCDAAMFKDGKCNKQKLPLRYGRRNLDDSNVALIKVGISSSSDESRKHGDVPKDPQRDILIIGLSLIGFAIIVLVISGALMLKVLALKF</sequence>
<evidence type="ECO:0000256" key="2">
    <source>
        <dbReference type="ARBA" id="ARBA00023157"/>
    </source>
</evidence>
<evidence type="ECO:0000256" key="1">
    <source>
        <dbReference type="ARBA" id="ARBA00022729"/>
    </source>
</evidence>
<dbReference type="Pfam" id="PF01453">
    <property type="entry name" value="B_lectin"/>
    <property type="match status" value="1"/>
</dbReference>
<dbReference type="InterPro" id="IPR051343">
    <property type="entry name" value="G-type_lectin_kinases/EP1-like"/>
</dbReference>
<dbReference type="AlphaFoldDB" id="A0A9W7M3L9"/>
<name>A0A9W7M3L9_HIBTR</name>
<dbReference type="InterPro" id="IPR036426">
    <property type="entry name" value="Bulb-type_lectin_dom_sf"/>
</dbReference>
<dbReference type="FunFam" id="2.90.10.10:FF:000026">
    <property type="entry name" value="Serine/threonine-protein kinase"/>
    <property type="match status" value="1"/>
</dbReference>
<protein>
    <recommendedName>
        <fullName evidence="6">Bulb-type lectin domain-containing protein</fullName>
    </recommendedName>
</protein>
<proteinExistence type="predicted"/>
<dbReference type="PROSITE" id="PS50927">
    <property type="entry name" value="BULB_LECTIN"/>
    <property type="match status" value="1"/>
</dbReference>
<dbReference type="GO" id="GO:0048544">
    <property type="term" value="P:recognition of pollen"/>
    <property type="evidence" value="ECO:0007669"/>
    <property type="project" value="InterPro"/>
</dbReference>
<feature type="chain" id="PRO_5040883887" description="Bulb-type lectin domain-containing protein" evidence="5">
    <location>
        <begin position="22"/>
        <end position="463"/>
    </location>
</feature>
<dbReference type="InterPro" id="IPR001480">
    <property type="entry name" value="Bulb-type_lectin_dom"/>
</dbReference>
<evidence type="ECO:0000256" key="5">
    <source>
        <dbReference type="SAM" id="SignalP"/>
    </source>
</evidence>
<keyword evidence="4" id="KW-1133">Transmembrane helix</keyword>
<evidence type="ECO:0000256" key="3">
    <source>
        <dbReference type="ARBA" id="ARBA00023180"/>
    </source>
</evidence>
<keyword evidence="8" id="KW-1185">Reference proteome</keyword>
<dbReference type="EMBL" id="BSYR01000021">
    <property type="protein sequence ID" value="GMI86674.1"/>
    <property type="molecule type" value="Genomic_DNA"/>
</dbReference>
<dbReference type="CDD" id="cd00054">
    <property type="entry name" value="EGF_CA"/>
    <property type="match status" value="1"/>
</dbReference>
<feature type="transmembrane region" description="Helical" evidence="4">
    <location>
        <begin position="433"/>
        <end position="456"/>
    </location>
</feature>
<reference evidence="7" key="1">
    <citation type="submission" date="2023-05" db="EMBL/GenBank/DDBJ databases">
        <title>Genome and transcriptome analyses reveal genes involved in the formation of fine ridges on petal epidermal cells in Hibiscus trionum.</title>
        <authorList>
            <person name="Koshimizu S."/>
            <person name="Masuda S."/>
            <person name="Ishii T."/>
            <person name="Shirasu K."/>
            <person name="Hoshino A."/>
            <person name="Arita M."/>
        </authorList>
    </citation>
    <scope>NUCLEOTIDE SEQUENCE</scope>
    <source>
        <strain evidence="7">Hamamatsu line</strain>
    </source>
</reference>
<evidence type="ECO:0000313" key="8">
    <source>
        <dbReference type="Proteomes" id="UP001165190"/>
    </source>
</evidence>
<dbReference type="InterPro" id="IPR000858">
    <property type="entry name" value="S_locus_glycoprot_dom"/>
</dbReference>
<keyword evidence="2" id="KW-1015">Disulfide bond</keyword>
<keyword evidence="4" id="KW-0812">Transmembrane</keyword>
<keyword evidence="3" id="KW-0325">Glycoprotein</keyword>
<evidence type="ECO:0000256" key="4">
    <source>
        <dbReference type="SAM" id="Phobius"/>
    </source>
</evidence>
<dbReference type="OrthoDB" id="758220at2759"/>
<gene>
    <name evidence="7" type="ORF">HRI_002336700</name>
</gene>
<organism evidence="7 8">
    <name type="scientific">Hibiscus trionum</name>
    <name type="common">Flower of an hour</name>
    <dbReference type="NCBI Taxonomy" id="183268"/>
    <lineage>
        <taxon>Eukaryota</taxon>
        <taxon>Viridiplantae</taxon>
        <taxon>Streptophyta</taxon>
        <taxon>Embryophyta</taxon>
        <taxon>Tracheophyta</taxon>
        <taxon>Spermatophyta</taxon>
        <taxon>Magnoliopsida</taxon>
        <taxon>eudicotyledons</taxon>
        <taxon>Gunneridae</taxon>
        <taxon>Pentapetalae</taxon>
        <taxon>rosids</taxon>
        <taxon>malvids</taxon>
        <taxon>Malvales</taxon>
        <taxon>Malvaceae</taxon>
        <taxon>Malvoideae</taxon>
        <taxon>Hibiscus</taxon>
    </lineage>
</organism>
<dbReference type="Pfam" id="PF00954">
    <property type="entry name" value="S_locus_glycop"/>
    <property type="match status" value="1"/>
</dbReference>
<feature type="domain" description="Bulb-type lectin" evidence="6">
    <location>
        <begin position="27"/>
        <end position="145"/>
    </location>
</feature>
<dbReference type="Proteomes" id="UP001165190">
    <property type="component" value="Unassembled WGS sequence"/>
</dbReference>
<evidence type="ECO:0000259" key="6">
    <source>
        <dbReference type="PROSITE" id="PS50927"/>
    </source>
</evidence>
<dbReference type="SMART" id="SM00108">
    <property type="entry name" value="B_lectin"/>
    <property type="match status" value="2"/>
</dbReference>
<comment type="caution">
    <text evidence="7">The sequence shown here is derived from an EMBL/GenBank/DDBJ whole genome shotgun (WGS) entry which is preliminary data.</text>
</comment>